<keyword evidence="6 7" id="KW-0472">Membrane</keyword>
<evidence type="ECO:0000313" key="9">
    <source>
        <dbReference type="Proteomes" id="UP000295560"/>
    </source>
</evidence>
<dbReference type="Pfam" id="PF13440">
    <property type="entry name" value="Polysacc_synt_3"/>
    <property type="match status" value="1"/>
</dbReference>
<feature type="transmembrane region" description="Helical" evidence="7">
    <location>
        <begin position="388"/>
        <end position="409"/>
    </location>
</feature>
<evidence type="ECO:0000313" key="8">
    <source>
        <dbReference type="EMBL" id="TCK20894.1"/>
    </source>
</evidence>
<comment type="caution">
    <text evidence="8">The sequence shown here is derived from an EMBL/GenBank/DDBJ whole genome shotgun (WGS) entry which is preliminary data.</text>
</comment>
<feature type="transmembrane region" description="Helical" evidence="7">
    <location>
        <begin position="328"/>
        <end position="351"/>
    </location>
</feature>
<dbReference type="PANTHER" id="PTHR30250:SF10">
    <property type="entry name" value="LIPOPOLYSACCHARIDE BIOSYNTHESIS PROTEIN WZXC"/>
    <property type="match status" value="1"/>
</dbReference>
<feature type="transmembrane region" description="Helical" evidence="7">
    <location>
        <begin position="25"/>
        <end position="48"/>
    </location>
</feature>
<comment type="subcellular location">
    <subcellularLocation>
        <location evidence="1">Cell membrane</location>
        <topology evidence="1">Multi-pass membrane protein</topology>
    </subcellularLocation>
</comment>
<feature type="transmembrane region" description="Helical" evidence="7">
    <location>
        <begin position="185"/>
        <end position="205"/>
    </location>
</feature>
<protein>
    <submittedName>
        <fullName evidence="8">PST family polysaccharide transporter</fullName>
    </submittedName>
</protein>
<feature type="transmembrane region" description="Helical" evidence="7">
    <location>
        <begin position="88"/>
        <end position="111"/>
    </location>
</feature>
<feature type="transmembrane region" description="Helical" evidence="7">
    <location>
        <begin position="159"/>
        <end position="179"/>
    </location>
</feature>
<keyword evidence="3" id="KW-1003">Cell membrane</keyword>
<gene>
    <name evidence="8" type="ORF">EV378_4860</name>
</gene>
<evidence type="ECO:0000256" key="7">
    <source>
        <dbReference type="SAM" id="Phobius"/>
    </source>
</evidence>
<organism evidence="8 9">
    <name type="scientific">Pseudonocardia endophytica</name>
    <dbReference type="NCBI Taxonomy" id="401976"/>
    <lineage>
        <taxon>Bacteria</taxon>
        <taxon>Bacillati</taxon>
        <taxon>Actinomycetota</taxon>
        <taxon>Actinomycetes</taxon>
        <taxon>Pseudonocardiales</taxon>
        <taxon>Pseudonocardiaceae</taxon>
        <taxon>Pseudonocardia</taxon>
    </lineage>
</organism>
<feature type="transmembrane region" description="Helical" evidence="7">
    <location>
        <begin position="454"/>
        <end position="474"/>
    </location>
</feature>
<evidence type="ECO:0000256" key="1">
    <source>
        <dbReference type="ARBA" id="ARBA00004651"/>
    </source>
</evidence>
<evidence type="ECO:0000256" key="2">
    <source>
        <dbReference type="ARBA" id="ARBA00007430"/>
    </source>
</evidence>
<feature type="transmembrane region" description="Helical" evidence="7">
    <location>
        <begin position="264"/>
        <end position="283"/>
    </location>
</feature>
<feature type="transmembrane region" description="Helical" evidence="7">
    <location>
        <begin position="421"/>
        <end position="442"/>
    </location>
</feature>
<feature type="transmembrane region" description="Helical" evidence="7">
    <location>
        <begin position="123"/>
        <end position="147"/>
    </location>
</feature>
<reference evidence="8 9" key="1">
    <citation type="submission" date="2019-03" db="EMBL/GenBank/DDBJ databases">
        <title>Sequencing the genomes of 1000 actinobacteria strains.</title>
        <authorList>
            <person name="Klenk H.-P."/>
        </authorList>
    </citation>
    <scope>NUCLEOTIDE SEQUENCE [LARGE SCALE GENOMIC DNA]</scope>
    <source>
        <strain evidence="8 9">DSM 44969</strain>
    </source>
</reference>
<dbReference type="PANTHER" id="PTHR30250">
    <property type="entry name" value="PST FAMILY PREDICTED COLANIC ACID TRANSPORTER"/>
    <property type="match status" value="1"/>
</dbReference>
<keyword evidence="5 7" id="KW-1133">Transmembrane helix</keyword>
<evidence type="ECO:0000256" key="3">
    <source>
        <dbReference type="ARBA" id="ARBA00022475"/>
    </source>
</evidence>
<feature type="transmembrane region" description="Helical" evidence="7">
    <location>
        <begin position="363"/>
        <end position="382"/>
    </location>
</feature>
<sequence>MSESTAAEPAEQGGGLGLTATRGSLWLGLVNLLSKGSQVVVTVVLAGFLTEAELGLVTVAVSLVAVGQVVQSMGVFDVVSRTRRDPEVVAGTLMTISVGIGALLALVAVLARDPIAAALGAPAAAPLVVIAAISLPFTAAGGVQMGLMHRELQFRRRMLPDAGSALVATVVTIVLAALGAGAESLAIGLLIGAVLMPVLGVVVGVRVRPGWNRGAAVETLEWTRVVGPGAVVAVLLVNVDYATVSRTLGPAAVGVYSLAFRIAWAPYLMIALVLGAVSFPVYARLRREGRDLRDAATRFLRAVLVLAGGPYLIAALVADRVVVLDARWAPASAVLVVLCGYGLGFAVQFMLQEVVRAVDRPGAYLVLQIAHLALLLAGLVVLTRYGVVAAAFAQLVAVAVVIPPTLWVLHRSGGLPHIVPVARSVAGIVVAGAVGLGVEWGLSPVDALSDPASVPGLVVHALLLLALYGAVMLLTNRDLVADLRSLRSPEDAG</sequence>
<dbReference type="AlphaFoldDB" id="A0A4R1HFH2"/>
<comment type="similarity">
    <text evidence="2">Belongs to the polysaccharide synthase family.</text>
</comment>
<keyword evidence="9" id="KW-1185">Reference proteome</keyword>
<feature type="transmembrane region" description="Helical" evidence="7">
    <location>
        <begin position="295"/>
        <end position="316"/>
    </location>
</feature>
<keyword evidence="4 7" id="KW-0812">Transmembrane</keyword>
<evidence type="ECO:0000256" key="6">
    <source>
        <dbReference type="ARBA" id="ARBA00023136"/>
    </source>
</evidence>
<feature type="transmembrane region" description="Helical" evidence="7">
    <location>
        <begin position="54"/>
        <end position="76"/>
    </location>
</feature>
<name>A0A4R1HFH2_PSEEN</name>
<evidence type="ECO:0000256" key="5">
    <source>
        <dbReference type="ARBA" id="ARBA00022989"/>
    </source>
</evidence>
<dbReference type="EMBL" id="SMFZ01000002">
    <property type="protein sequence ID" value="TCK20894.1"/>
    <property type="molecule type" value="Genomic_DNA"/>
</dbReference>
<dbReference type="OrthoDB" id="149157at2"/>
<proteinExistence type="inferred from homology"/>
<dbReference type="Proteomes" id="UP000295560">
    <property type="component" value="Unassembled WGS sequence"/>
</dbReference>
<dbReference type="InterPro" id="IPR050833">
    <property type="entry name" value="Poly_Biosynth_Transport"/>
</dbReference>
<evidence type="ECO:0000256" key="4">
    <source>
        <dbReference type="ARBA" id="ARBA00022692"/>
    </source>
</evidence>
<dbReference type="RefSeq" id="WP_132429714.1">
    <property type="nucleotide sequence ID" value="NZ_SMFZ01000002.1"/>
</dbReference>
<dbReference type="GO" id="GO:0005886">
    <property type="term" value="C:plasma membrane"/>
    <property type="evidence" value="ECO:0007669"/>
    <property type="project" value="UniProtKB-SubCell"/>
</dbReference>
<feature type="transmembrane region" description="Helical" evidence="7">
    <location>
        <begin position="225"/>
        <end position="244"/>
    </location>
</feature>
<accession>A0A4R1HFH2</accession>